<keyword evidence="1" id="KW-1133">Transmembrane helix</keyword>
<evidence type="ECO:0000313" key="3">
    <source>
        <dbReference type="WBParaSite" id="TMUE_2000007584.1"/>
    </source>
</evidence>
<dbReference type="InterPro" id="IPR039720">
    <property type="entry name" value="TMEM94"/>
</dbReference>
<sequence>MVLLASGSLHSRCDIFAGIWLFCLLFVNVLLAIYVFYMCASELVRKSQGLVNFIDRIASGKLSSLETPPLHCPVSESIELCWTYRDGILVNLPSVLLVPGDIILLRPGHPVACRCHDFKGNMDFERDDVYLPRPAHPSNVTNAPPLEPLTVEVTECQAAAVLRECHMFGVHTISPLEKEYDLILHTCFEKVVLPSVAFVCLISSVSRYFAYQRLDLYWLGTFTVDVGIAVLPLLFPSLPLFFIGFKFYNSARLFHTTESSVLQYPFVRRSTEGAALAEECKAPQRNVLTIAASLFLGKGNTLPFTSSLYPILGSVTSVAMINKKGILSWPDPSVEKAFFLSNDSDHQSKQKFRADTQTTLSSLVKKAYVMDFSQEATQAFKVHFDDPNWRIFLSHLKPLGLNALMNGCLLQTEYCRFLDHLRAMAPSVPGTTAVINRRCLCCFTDAMQLPRNAIDHFQQPPTVLCAYRTRAADSPPVPGAPKYKVPFPNLFATINRDMDSCYVQMMCQGSADMVLDICRYYWDGETVRPLHQSHVKRVQDFSNRHNMTAYCLALSYRPLPLWVADVKPSGYYDLTCHCCRAKEETETENRQPCPVSCSLDSVFFDELLMGADKSERALPNLLFDNHIFLGMVSFQYHAKPDIVHLVEQLDKSCIRFVHFSKENELRSRVFAEKMGLEAGWNCHISLEKDHSPDGVACSDGHFRYRPMYIASRLNTSTLSATRGLNSSLPNIRTLIKEYGRPMPSFGVTSVARQSISKEHSESATLSSSDPELIRLLLPDGQELRSSLSEQSTVSAELSVAPSFANAEKFLLANRARLPKGIENVRPHLENVDNVPLLVSLFTDCNAWTTCEMIEIMQEYGEVVCVVGSSLTPQNTGIFCRANVAISVEPMVPSGCCEMQQGLQGQNGRSALEIAHFINSLPCSWSTSLGEQFSLNSTINLSRTMLLAFRISFYFFLSISMLVTVVHVVALLFAMPRPLSANMVLWLLCGVLPPLCATVALSPLRSVGPELVTFKDKLRLGRREVQLACRTFATKFAPTAFALFLLHKALIHYLCKFEAAGADARWPTVNGTSKLYLYWNANSDQLYVVQRLCSSFLVLYIVALSASQVFPFEHIWKRAPYRSMAWTSVGAIVLLAQLAFYVLPICISSRHLRLMMAIPWYVYFAGCLWPLVAICVNELAKRFEISRFNRDQRRRRLSFDTKLGMNSPF</sequence>
<feature type="transmembrane region" description="Helical" evidence="1">
    <location>
        <begin position="950"/>
        <end position="972"/>
    </location>
</feature>
<dbReference type="PANTHER" id="PTHR13219:SF6">
    <property type="entry name" value="TRANSMEMBRANE PROTEIN 94"/>
    <property type="match status" value="1"/>
</dbReference>
<feature type="transmembrane region" description="Helical" evidence="1">
    <location>
        <begin position="1087"/>
        <end position="1111"/>
    </location>
</feature>
<proteinExistence type="predicted"/>
<dbReference type="SUPFAM" id="SSF81665">
    <property type="entry name" value="Calcium ATPase, transmembrane domain M"/>
    <property type="match status" value="1"/>
</dbReference>
<keyword evidence="1" id="KW-0472">Membrane</keyword>
<keyword evidence="2" id="KW-1185">Reference proteome</keyword>
<keyword evidence="1" id="KW-0812">Transmembrane</keyword>
<dbReference type="AlphaFoldDB" id="A0A5S6QK89"/>
<dbReference type="GO" id="GO:0000166">
    <property type="term" value="F:nucleotide binding"/>
    <property type="evidence" value="ECO:0007669"/>
    <property type="project" value="InterPro"/>
</dbReference>
<feature type="transmembrane region" description="Helical" evidence="1">
    <location>
        <begin position="216"/>
        <end position="243"/>
    </location>
</feature>
<evidence type="ECO:0000256" key="1">
    <source>
        <dbReference type="SAM" id="Phobius"/>
    </source>
</evidence>
<reference evidence="3" key="1">
    <citation type="submission" date="2019-12" db="UniProtKB">
        <authorList>
            <consortium name="WormBaseParasite"/>
        </authorList>
    </citation>
    <scope>IDENTIFICATION</scope>
</reference>
<dbReference type="PANTHER" id="PTHR13219">
    <property type="entry name" value="TRANSMEMBRANE PROTEIN 94"/>
    <property type="match status" value="1"/>
</dbReference>
<dbReference type="STRING" id="70415.A0A5S6QK89"/>
<feature type="transmembrane region" description="Helical" evidence="1">
    <location>
        <begin position="1157"/>
        <end position="1179"/>
    </location>
</feature>
<evidence type="ECO:0000313" key="2">
    <source>
        <dbReference type="Proteomes" id="UP000046395"/>
    </source>
</evidence>
<accession>A0A5S6QK89</accession>
<feature type="transmembrane region" description="Helical" evidence="1">
    <location>
        <begin position="1123"/>
        <end position="1142"/>
    </location>
</feature>
<dbReference type="Gene3D" id="3.40.1110.10">
    <property type="entry name" value="Calcium-transporting ATPase, cytoplasmic domain N"/>
    <property type="match status" value="1"/>
</dbReference>
<dbReference type="InterPro" id="IPR023299">
    <property type="entry name" value="ATPase_P-typ_cyto_dom_N"/>
</dbReference>
<protein>
    <submittedName>
        <fullName evidence="3">Cation-transporting P-type ATPase C-terminal domain-containing protein</fullName>
    </submittedName>
</protein>
<name>A0A5S6QK89_TRIMR</name>
<dbReference type="InterPro" id="IPR023298">
    <property type="entry name" value="ATPase_P-typ_TM_dom_sf"/>
</dbReference>
<dbReference type="Proteomes" id="UP000046395">
    <property type="component" value="Unassembled WGS sequence"/>
</dbReference>
<dbReference type="WBParaSite" id="TMUE_2000007584.1">
    <property type="protein sequence ID" value="TMUE_2000007584.1"/>
    <property type="gene ID" value="WBGene00293705"/>
</dbReference>
<organism evidence="2 3">
    <name type="scientific">Trichuris muris</name>
    <name type="common">Mouse whipworm</name>
    <dbReference type="NCBI Taxonomy" id="70415"/>
    <lineage>
        <taxon>Eukaryota</taxon>
        <taxon>Metazoa</taxon>
        <taxon>Ecdysozoa</taxon>
        <taxon>Nematoda</taxon>
        <taxon>Enoplea</taxon>
        <taxon>Dorylaimia</taxon>
        <taxon>Trichinellida</taxon>
        <taxon>Trichuridae</taxon>
        <taxon>Trichuris</taxon>
    </lineage>
</organism>
<feature type="transmembrane region" description="Helical" evidence="1">
    <location>
        <begin position="15"/>
        <end position="37"/>
    </location>
</feature>
<feature type="transmembrane region" description="Helical" evidence="1">
    <location>
        <begin position="984"/>
        <end position="1003"/>
    </location>
</feature>
<dbReference type="SUPFAM" id="SSF81660">
    <property type="entry name" value="Metal cation-transporting ATPase, ATP-binding domain N"/>
    <property type="match status" value="1"/>
</dbReference>